<evidence type="ECO:0000313" key="2">
    <source>
        <dbReference type="EMBL" id="SDY83995.1"/>
    </source>
</evidence>
<protein>
    <submittedName>
        <fullName evidence="2">DNA-binding transcriptional regulator, CsgD family</fullName>
    </submittedName>
</protein>
<dbReference type="EMBL" id="FNPF01000020">
    <property type="protein sequence ID" value="SDY83995.1"/>
    <property type="molecule type" value="Genomic_DNA"/>
</dbReference>
<dbReference type="SMART" id="SM00421">
    <property type="entry name" value="HTH_LUXR"/>
    <property type="match status" value="1"/>
</dbReference>
<dbReference type="RefSeq" id="WP_218141153.1">
    <property type="nucleotide sequence ID" value="NZ_FNPF01000020.1"/>
</dbReference>
<keyword evidence="2" id="KW-0238">DNA-binding</keyword>
<dbReference type="STRING" id="321339.SAMN05444340_12038"/>
<dbReference type="GO" id="GO:0006355">
    <property type="term" value="P:regulation of DNA-templated transcription"/>
    <property type="evidence" value="ECO:0007669"/>
    <property type="project" value="InterPro"/>
</dbReference>
<dbReference type="InterPro" id="IPR036388">
    <property type="entry name" value="WH-like_DNA-bd_sf"/>
</dbReference>
<organism evidence="2 3">
    <name type="scientific">Citreimonas salinaria</name>
    <dbReference type="NCBI Taxonomy" id="321339"/>
    <lineage>
        <taxon>Bacteria</taxon>
        <taxon>Pseudomonadati</taxon>
        <taxon>Pseudomonadota</taxon>
        <taxon>Alphaproteobacteria</taxon>
        <taxon>Rhodobacterales</taxon>
        <taxon>Roseobacteraceae</taxon>
        <taxon>Citreimonas</taxon>
    </lineage>
</organism>
<evidence type="ECO:0000259" key="1">
    <source>
        <dbReference type="SMART" id="SM00421"/>
    </source>
</evidence>
<sequence>MRHSSHCDEVSNLDFGLLYEAAVMGDCHEAILDMAEALFPNVTIFLYGQDADRINGNFLLYRGLKEEASRTYGTGVSAANGWFKKHWQQEIGRVWHGDELLKAEDLKKTRFYRDWLTQFGDLQCSTGVVIRRQGNRQVVLEVRYPKFLENSHSPMVKMNLTRLAPHLLRAERISAHYAQAREVEAERDNMLELISFPVMIIDDDCRVYNMNGHAQALCGEMKSIFTSADGFLHAVELQSEENLRGVLRDLSRDRARRSSSVVLPASERQERLFLTIVKVSSEHRFCKILPEHAVAGQCKFAIIAQSGTEKFRLGRFLLWEAYGLTASEAEVALCLLEGRSLGELAARKKLSKQTVRNQMGSVLRKTGTRRQPQLVSLLTRLAITASS</sequence>
<dbReference type="GO" id="GO:0003677">
    <property type="term" value="F:DNA binding"/>
    <property type="evidence" value="ECO:0007669"/>
    <property type="project" value="UniProtKB-KW"/>
</dbReference>
<reference evidence="2 3" key="1">
    <citation type="submission" date="2016-10" db="EMBL/GenBank/DDBJ databases">
        <authorList>
            <person name="de Groot N.N."/>
        </authorList>
    </citation>
    <scope>NUCLEOTIDE SEQUENCE [LARGE SCALE GENOMIC DNA]</scope>
    <source>
        <strain evidence="2 3">DSM 26880</strain>
    </source>
</reference>
<accession>A0A1H3N694</accession>
<feature type="domain" description="HTH luxR-type" evidence="1">
    <location>
        <begin position="321"/>
        <end position="378"/>
    </location>
</feature>
<dbReference type="AlphaFoldDB" id="A0A1H3N694"/>
<gene>
    <name evidence="2" type="ORF">SAMN05444340_12038</name>
</gene>
<keyword evidence="3" id="KW-1185">Reference proteome</keyword>
<dbReference type="SUPFAM" id="SSF46894">
    <property type="entry name" value="C-terminal effector domain of the bipartite response regulators"/>
    <property type="match status" value="1"/>
</dbReference>
<name>A0A1H3N694_9RHOB</name>
<dbReference type="InterPro" id="IPR000792">
    <property type="entry name" value="Tscrpt_reg_LuxR_C"/>
</dbReference>
<dbReference type="Proteomes" id="UP000199286">
    <property type="component" value="Unassembled WGS sequence"/>
</dbReference>
<dbReference type="InterPro" id="IPR016032">
    <property type="entry name" value="Sig_transdc_resp-reg_C-effctor"/>
</dbReference>
<evidence type="ECO:0000313" key="3">
    <source>
        <dbReference type="Proteomes" id="UP000199286"/>
    </source>
</evidence>
<proteinExistence type="predicted"/>
<dbReference type="Gene3D" id="1.10.10.10">
    <property type="entry name" value="Winged helix-like DNA-binding domain superfamily/Winged helix DNA-binding domain"/>
    <property type="match status" value="1"/>
</dbReference>